<dbReference type="PANTHER" id="PTHR22763">
    <property type="entry name" value="RING ZINC FINGER PROTEIN"/>
    <property type="match status" value="1"/>
</dbReference>
<accession>A0A8S1MP85</accession>
<proteinExistence type="predicted"/>
<dbReference type="GO" id="GO:0008270">
    <property type="term" value="F:zinc ion binding"/>
    <property type="evidence" value="ECO:0007669"/>
    <property type="project" value="UniProtKB-KW"/>
</dbReference>
<dbReference type="GO" id="GO:0012505">
    <property type="term" value="C:endomembrane system"/>
    <property type="evidence" value="ECO:0007669"/>
    <property type="project" value="TreeGrafter"/>
</dbReference>
<evidence type="ECO:0000256" key="3">
    <source>
        <dbReference type="ARBA" id="ARBA00022833"/>
    </source>
</evidence>
<evidence type="ECO:0000259" key="6">
    <source>
        <dbReference type="PROSITE" id="PS50089"/>
    </source>
</evidence>
<comment type="caution">
    <text evidence="7">The sequence shown here is derived from an EMBL/GenBank/DDBJ whole genome shotgun (WGS) entry which is preliminary data.</text>
</comment>
<name>A0A8S1MP85_PARPR</name>
<keyword evidence="3" id="KW-0862">Zinc</keyword>
<sequence>MNILIIIFLICNAYHHQGTLQINHTLSLKTNITQNAQSIIINFILPYYRNRDQTVACFLSNFDLELQILNIQDLKLKNENDIVYDLHSIQSNSNTQLIEHLLLNTIYLYCQSQTISQIEYQLIYKEDAYKPCCINDCQDYNYTKFISKSYCLNNHCECQTNQIGFFCQLSSSYILSSTQQEVILDSFQWKFFYDQYNNIMDLLLLCNLSIEDKSVLYSITLRQIPQLEIPNLSMSKILVNGTSLYIELSKLIENSNGSKIFYIGQYNNKSQQQQLKITIVSNKSLDYEQLERNTIITIIYNNLYFKLYQIQKITRKQLSLNRCAQIIYILGFSQKFIKQYFGVISYKKLVQQYPGLKQFEDCIICLESIKNGSKKQLRHCSVTLCFHIFHQKCLTSWLQKQQNCPFCREEFTIRLILNKYPWLDLKQQRLNNPIQLQSKYKQNMKYSSNTDQSQDNQLNDSQQELVRKDKIILEI</sequence>
<keyword evidence="1" id="KW-0479">Metal-binding</keyword>
<feature type="domain" description="RING-type" evidence="6">
    <location>
        <begin position="362"/>
        <end position="408"/>
    </location>
</feature>
<evidence type="ECO:0000313" key="7">
    <source>
        <dbReference type="EMBL" id="CAD8078575.1"/>
    </source>
</evidence>
<dbReference type="Proteomes" id="UP000688137">
    <property type="component" value="Unassembled WGS sequence"/>
</dbReference>
<gene>
    <name evidence="7" type="ORF">PPRIM_AZ9-3.1.T0600140</name>
</gene>
<dbReference type="AlphaFoldDB" id="A0A8S1MP85"/>
<evidence type="ECO:0000256" key="2">
    <source>
        <dbReference type="ARBA" id="ARBA00022771"/>
    </source>
</evidence>
<evidence type="ECO:0000256" key="4">
    <source>
        <dbReference type="PROSITE-ProRule" id="PRU00175"/>
    </source>
</evidence>
<organism evidence="7 8">
    <name type="scientific">Paramecium primaurelia</name>
    <dbReference type="NCBI Taxonomy" id="5886"/>
    <lineage>
        <taxon>Eukaryota</taxon>
        <taxon>Sar</taxon>
        <taxon>Alveolata</taxon>
        <taxon>Ciliophora</taxon>
        <taxon>Intramacronucleata</taxon>
        <taxon>Oligohymenophorea</taxon>
        <taxon>Peniculida</taxon>
        <taxon>Parameciidae</taxon>
        <taxon>Paramecium</taxon>
    </lineage>
</organism>
<dbReference type="Pfam" id="PF13639">
    <property type="entry name" value="zf-RING_2"/>
    <property type="match status" value="1"/>
</dbReference>
<reference evidence="7" key="1">
    <citation type="submission" date="2021-01" db="EMBL/GenBank/DDBJ databases">
        <authorList>
            <consortium name="Genoscope - CEA"/>
            <person name="William W."/>
        </authorList>
    </citation>
    <scope>NUCLEOTIDE SEQUENCE</scope>
</reference>
<dbReference type="GO" id="GO:0061630">
    <property type="term" value="F:ubiquitin protein ligase activity"/>
    <property type="evidence" value="ECO:0007669"/>
    <property type="project" value="TreeGrafter"/>
</dbReference>
<dbReference type="PANTHER" id="PTHR22763:SF183">
    <property type="entry name" value="RING-TYPE DOMAIN-CONTAINING PROTEIN"/>
    <property type="match status" value="1"/>
</dbReference>
<dbReference type="InterPro" id="IPR050731">
    <property type="entry name" value="HRD1_E3_ubiq-ligases"/>
</dbReference>
<keyword evidence="5" id="KW-0732">Signal</keyword>
<dbReference type="GO" id="GO:0043161">
    <property type="term" value="P:proteasome-mediated ubiquitin-dependent protein catabolic process"/>
    <property type="evidence" value="ECO:0007669"/>
    <property type="project" value="TreeGrafter"/>
</dbReference>
<keyword evidence="2 4" id="KW-0863">Zinc-finger</keyword>
<dbReference type="InterPro" id="IPR001841">
    <property type="entry name" value="Znf_RING"/>
</dbReference>
<keyword evidence="8" id="KW-1185">Reference proteome</keyword>
<protein>
    <recommendedName>
        <fullName evidence="6">RING-type domain-containing protein</fullName>
    </recommendedName>
</protein>
<feature type="chain" id="PRO_5035819683" description="RING-type domain-containing protein" evidence="5">
    <location>
        <begin position="19"/>
        <end position="475"/>
    </location>
</feature>
<evidence type="ECO:0000256" key="5">
    <source>
        <dbReference type="SAM" id="SignalP"/>
    </source>
</evidence>
<feature type="signal peptide" evidence="5">
    <location>
        <begin position="1"/>
        <end position="18"/>
    </location>
</feature>
<evidence type="ECO:0000256" key="1">
    <source>
        <dbReference type="ARBA" id="ARBA00022723"/>
    </source>
</evidence>
<evidence type="ECO:0000313" key="8">
    <source>
        <dbReference type="Proteomes" id="UP000688137"/>
    </source>
</evidence>
<dbReference type="EMBL" id="CAJJDM010000061">
    <property type="protein sequence ID" value="CAD8078575.1"/>
    <property type="molecule type" value="Genomic_DNA"/>
</dbReference>
<dbReference type="PROSITE" id="PS50089">
    <property type="entry name" value="ZF_RING_2"/>
    <property type="match status" value="1"/>
</dbReference>
<dbReference type="SMART" id="SM00184">
    <property type="entry name" value="RING"/>
    <property type="match status" value="1"/>
</dbReference>